<dbReference type="GO" id="GO:0016491">
    <property type="term" value="F:oxidoreductase activity"/>
    <property type="evidence" value="ECO:0007669"/>
    <property type="project" value="UniProtKB-KW"/>
</dbReference>
<proteinExistence type="inferred from homology"/>
<dbReference type="Gene3D" id="3.40.50.720">
    <property type="entry name" value="NAD(P)-binding Rossmann-like Domain"/>
    <property type="match status" value="1"/>
</dbReference>
<keyword evidence="2" id="KW-0560">Oxidoreductase</keyword>
<dbReference type="PANTHER" id="PTHR24320:SF227">
    <property type="entry name" value="RETINOL DEHYDROGENASE 11"/>
    <property type="match status" value="1"/>
</dbReference>
<sequence length="236" mass="25306">MALPQRKVTEEGHEYQLGVNHLAHFLLANLLLDDLVAAGAADDPGRVVVLSSSAHTIPSALQSGDLSALQQEDYSAWGAYGQSKFANLLFAYELDRRCRERGLPIVANAVHPGIVNTELFDGDGALKGPLRGLVNGALSFAAKTPEEGARTSVLLATAPEGKLSGRYWQNEKPAPSVDVDLAGQLPLPKALKALLPSAVKRRTSYDPATWSELWRESERLTGLRVEEVAAWAAASS</sequence>
<dbReference type="AlphaFoldDB" id="A0A7S1QZL7"/>
<organism evidence="3">
    <name type="scientific">Alexandrium catenella</name>
    <name type="common">Red tide dinoflagellate</name>
    <name type="synonym">Gonyaulax catenella</name>
    <dbReference type="NCBI Taxonomy" id="2925"/>
    <lineage>
        <taxon>Eukaryota</taxon>
        <taxon>Sar</taxon>
        <taxon>Alveolata</taxon>
        <taxon>Dinophyceae</taxon>
        <taxon>Gonyaulacales</taxon>
        <taxon>Pyrocystaceae</taxon>
        <taxon>Alexandrium</taxon>
    </lineage>
</organism>
<protein>
    <recommendedName>
        <fullName evidence="4">Protochlorophyllide reductase</fullName>
    </recommendedName>
</protein>
<dbReference type="SUPFAM" id="SSF51735">
    <property type="entry name" value="NAD(P)-binding Rossmann-fold domains"/>
    <property type="match status" value="1"/>
</dbReference>
<gene>
    <name evidence="3" type="ORF">ACAT0790_LOCUS32192</name>
</gene>
<dbReference type="InterPro" id="IPR036291">
    <property type="entry name" value="NAD(P)-bd_dom_sf"/>
</dbReference>
<evidence type="ECO:0000256" key="1">
    <source>
        <dbReference type="ARBA" id="ARBA00006484"/>
    </source>
</evidence>
<evidence type="ECO:0000256" key="2">
    <source>
        <dbReference type="ARBA" id="ARBA00023002"/>
    </source>
</evidence>
<comment type="similarity">
    <text evidence="1">Belongs to the short-chain dehydrogenases/reductases (SDR) family.</text>
</comment>
<dbReference type="EMBL" id="HBGE01053391">
    <property type="protein sequence ID" value="CAD9151871.1"/>
    <property type="molecule type" value="Transcribed_RNA"/>
</dbReference>
<dbReference type="PANTHER" id="PTHR24320">
    <property type="entry name" value="RETINOL DEHYDROGENASE"/>
    <property type="match status" value="1"/>
</dbReference>
<evidence type="ECO:0000313" key="3">
    <source>
        <dbReference type="EMBL" id="CAD9151871.1"/>
    </source>
</evidence>
<accession>A0A7S1QZL7</accession>
<name>A0A7S1QZL7_ALECA</name>
<reference evidence="3" key="1">
    <citation type="submission" date="2021-01" db="EMBL/GenBank/DDBJ databases">
        <authorList>
            <person name="Corre E."/>
            <person name="Pelletier E."/>
            <person name="Niang G."/>
            <person name="Scheremetjew M."/>
            <person name="Finn R."/>
            <person name="Kale V."/>
            <person name="Holt S."/>
            <person name="Cochrane G."/>
            <person name="Meng A."/>
            <person name="Brown T."/>
            <person name="Cohen L."/>
        </authorList>
    </citation>
    <scope>NUCLEOTIDE SEQUENCE</scope>
    <source>
        <strain evidence="3">OF101</strain>
    </source>
</reference>
<evidence type="ECO:0008006" key="4">
    <source>
        <dbReference type="Google" id="ProtNLM"/>
    </source>
</evidence>